<dbReference type="HOGENOM" id="CLU_033975_2_0_1"/>
<organism evidence="3 4">
    <name type="scientific">Aspergillus terreus (strain NIH 2624 / FGSC A1156)</name>
    <dbReference type="NCBI Taxonomy" id="341663"/>
    <lineage>
        <taxon>Eukaryota</taxon>
        <taxon>Fungi</taxon>
        <taxon>Dikarya</taxon>
        <taxon>Ascomycota</taxon>
        <taxon>Pezizomycotina</taxon>
        <taxon>Eurotiomycetes</taxon>
        <taxon>Eurotiomycetidae</taxon>
        <taxon>Eurotiales</taxon>
        <taxon>Aspergillaceae</taxon>
        <taxon>Aspergillus</taxon>
        <taxon>Aspergillus subgen. Circumdati</taxon>
    </lineage>
</organism>
<dbReference type="InterPro" id="IPR050483">
    <property type="entry name" value="CoA-transferase_III_domain"/>
</dbReference>
<evidence type="ECO:0000313" key="4">
    <source>
        <dbReference type="Proteomes" id="UP000007963"/>
    </source>
</evidence>
<dbReference type="AlphaFoldDB" id="Q0CAZ1"/>
<dbReference type="OrthoDB" id="5863171at2759"/>
<dbReference type="Gene3D" id="3.40.50.10540">
    <property type="entry name" value="Crotonobetainyl-coa:carnitine coa-transferase, domain 1"/>
    <property type="match status" value="1"/>
</dbReference>
<evidence type="ECO:0000313" key="3">
    <source>
        <dbReference type="EMBL" id="EAU30280.1"/>
    </source>
</evidence>
<dbReference type="VEuPathDB" id="FungiDB:ATEG_09143"/>
<dbReference type="GO" id="GO:0047369">
    <property type="term" value="F:succinate-hydroxymethylglutarate CoA-transferase activity"/>
    <property type="evidence" value="ECO:0007669"/>
    <property type="project" value="TreeGrafter"/>
</dbReference>
<dbReference type="Proteomes" id="UP000007963">
    <property type="component" value="Unassembled WGS sequence"/>
</dbReference>
<sequence>MSLYFNTVNRNKKSISVNLKHQLGKKVILDLIKRSDVVVDNFIPGKLEKFGLGYEVFRQTNPSIIHASISGYGATGPFAQRPGYDVIAAGEAGLLHITGEPDGPPTKLGVGIMDLCTGLYLHGSICAALVARARTGQGQKIDASLFETTISILNNVGMSWLNLGKEGKRWGTAHPSIVPYDAFKTKDSLLVIGAVNSRQFKTMCKYISKPELADDPRFSNNDARVNHRLELKEILDNLFAAHTTRYWLEVFEKSGLPHGPVNMLKEAFSHPQIGARHMVQSVDHSAAIAGRINVLGIPVKFSGTPGSIRSAPPSLGLNTDEVLRELYTEEEIAQMRADGDLHGFHHPEVIHMLVTGGVTGLGEMAAQVFVQNKARLIIASRKESVLKKTTDRLNSLVPGTCEYIVAHLKDQAGCDHFINEAKKRADLLTVLADTGETWGAPYDNFPETEWEKVIALNVKSVFYMTVALQNHQPTFRARQTKLKEAILI</sequence>
<dbReference type="EMBL" id="CH476607">
    <property type="protein sequence ID" value="EAU30280.1"/>
    <property type="molecule type" value="Genomic_DNA"/>
</dbReference>
<proteinExistence type="inferred from homology"/>
<evidence type="ECO:0000256" key="1">
    <source>
        <dbReference type="ARBA" id="ARBA00008383"/>
    </source>
</evidence>
<dbReference type="PANTHER" id="PTHR48207">
    <property type="entry name" value="SUCCINATE--HYDROXYMETHYLGLUTARATE COA-TRANSFERASE"/>
    <property type="match status" value="1"/>
</dbReference>
<dbReference type="SUPFAM" id="SSF89796">
    <property type="entry name" value="CoA-transferase family III (CaiB/BaiF)"/>
    <property type="match status" value="1"/>
</dbReference>
<dbReference type="Gene3D" id="3.30.1540.10">
    <property type="entry name" value="formyl-coa transferase, domain 3"/>
    <property type="match status" value="1"/>
</dbReference>
<protein>
    <submittedName>
        <fullName evidence="3">Uncharacterized protein</fullName>
    </submittedName>
</protein>
<dbReference type="InterPro" id="IPR044855">
    <property type="entry name" value="CoA-Trfase_III_dom3_sf"/>
</dbReference>
<dbReference type="eggNOG" id="KOG3957">
    <property type="taxonomic scope" value="Eukaryota"/>
</dbReference>
<dbReference type="Pfam" id="PF00106">
    <property type="entry name" value="adh_short"/>
    <property type="match status" value="1"/>
</dbReference>
<comment type="similarity">
    <text evidence="1">Belongs to the CoA-transferase III family.</text>
</comment>
<dbReference type="Pfam" id="PF02515">
    <property type="entry name" value="CoA_transf_3"/>
    <property type="match status" value="1"/>
</dbReference>
<accession>Q0CAZ1</accession>
<dbReference type="OMA" id="RTGNIMP"/>
<dbReference type="SUPFAM" id="SSF51735">
    <property type="entry name" value="NAD(P)-binding Rossmann-fold domains"/>
    <property type="match status" value="1"/>
</dbReference>
<dbReference type="GeneID" id="4353864"/>
<dbReference type="STRING" id="341663.Q0CAZ1"/>
<dbReference type="GO" id="GO:0005739">
    <property type="term" value="C:mitochondrion"/>
    <property type="evidence" value="ECO:0007669"/>
    <property type="project" value="TreeGrafter"/>
</dbReference>
<dbReference type="InterPro" id="IPR023606">
    <property type="entry name" value="CoA-Trfase_III_dom_1_sf"/>
</dbReference>
<dbReference type="PANTHER" id="PTHR48207:SF3">
    <property type="entry name" value="SUCCINATE--HYDROXYMETHYLGLUTARATE COA-TRANSFERASE"/>
    <property type="match status" value="1"/>
</dbReference>
<dbReference type="InterPro" id="IPR003673">
    <property type="entry name" value="CoA-Trfase_fam_III"/>
</dbReference>
<dbReference type="InterPro" id="IPR036291">
    <property type="entry name" value="NAD(P)-bd_dom_sf"/>
</dbReference>
<name>Q0CAZ1_ASPTN</name>
<reference evidence="4" key="1">
    <citation type="submission" date="2005-09" db="EMBL/GenBank/DDBJ databases">
        <title>Annotation of the Aspergillus terreus NIH2624 genome.</title>
        <authorList>
            <person name="Birren B.W."/>
            <person name="Lander E.S."/>
            <person name="Galagan J.E."/>
            <person name="Nusbaum C."/>
            <person name="Devon K."/>
            <person name="Henn M."/>
            <person name="Ma L.-J."/>
            <person name="Jaffe D.B."/>
            <person name="Butler J."/>
            <person name="Alvarez P."/>
            <person name="Gnerre S."/>
            <person name="Grabherr M."/>
            <person name="Kleber M."/>
            <person name="Mauceli E.W."/>
            <person name="Brockman W."/>
            <person name="Rounsley S."/>
            <person name="Young S.K."/>
            <person name="LaButti K."/>
            <person name="Pushparaj V."/>
            <person name="DeCaprio D."/>
            <person name="Crawford M."/>
            <person name="Koehrsen M."/>
            <person name="Engels R."/>
            <person name="Montgomery P."/>
            <person name="Pearson M."/>
            <person name="Howarth C."/>
            <person name="Larson L."/>
            <person name="Luoma S."/>
            <person name="White J."/>
            <person name="Alvarado L."/>
            <person name="Kodira C.D."/>
            <person name="Zeng Q."/>
            <person name="Oleary S."/>
            <person name="Yandava C."/>
            <person name="Denning D.W."/>
            <person name="Nierman W.C."/>
            <person name="Milne T."/>
            <person name="Madden K."/>
        </authorList>
    </citation>
    <scope>NUCLEOTIDE SEQUENCE [LARGE SCALE GENOMIC DNA]</scope>
    <source>
        <strain evidence="4">NIH 2624 / FGSC A1156</strain>
    </source>
</reference>
<dbReference type="RefSeq" id="XP_001217765.1">
    <property type="nucleotide sequence ID" value="XM_001217764.1"/>
</dbReference>
<evidence type="ECO:0000256" key="2">
    <source>
        <dbReference type="ARBA" id="ARBA00022679"/>
    </source>
</evidence>
<dbReference type="InterPro" id="IPR002347">
    <property type="entry name" value="SDR_fam"/>
</dbReference>
<dbReference type="Gene3D" id="3.40.50.720">
    <property type="entry name" value="NAD(P)-binding Rossmann-like Domain"/>
    <property type="match status" value="1"/>
</dbReference>
<keyword evidence="2" id="KW-0808">Transferase</keyword>
<gene>
    <name evidence="3" type="ORF">ATEG_09143</name>
</gene>